<gene>
    <name evidence="1" type="ORF">BDY19DRAFT_1080534</name>
</gene>
<dbReference type="Proteomes" id="UP001055072">
    <property type="component" value="Unassembled WGS sequence"/>
</dbReference>
<sequence>MTSTRTATATPPAGPAVVTQTAGPAQVNPLLAAYLTQLAAHPLRTKQVTSGIFSFLTEIIANHLAGVPSRKVPRDAPTYEHVLAAAKIESKAFKMSLYGFFVSAPLSHVLVGKLQQVFAGKTDVKSKVLQILASNLLISPILISAYLASAAIINGARSVNSVLAVVKGGLFQALKVSWVTSPLSIAIAQNYLSPEVRNSYFCSSLLT</sequence>
<evidence type="ECO:0000313" key="2">
    <source>
        <dbReference type="Proteomes" id="UP001055072"/>
    </source>
</evidence>
<proteinExistence type="predicted"/>
<organism evidence="1 2">
    <name type="scientific">Irpex rosettiformis</name>
    <dbReference type="NCBI Taxonomy" id="378272"/>
    <lineage>
        <taxon>Eukaryota</taxon>
        <taxon>Fungi</taxon>
        <taxon>Dikarya</taxon>
        <taxon>Basidiomycota</taxon>
        <taxon>Agaricomycotina</taxon>
        <taxon>Agaricomycetes</taxon>
        <taxon>Polyporales</taxon>
        <taxon>Irpicaceae</taxon>
        <taxon>Irpex</taxon>
    </lineage>
</organism>
<keyword evidence="2" id="KW-1185">Reference proteome</keyword>
<evidence type="ECO:0000313" key="1">
    <source>
        <dbReference type="EMBL" id="KAI0094771.1"/>
    </source>
</evidence>
<name>A0ACB8UKB1_9APHY</name>
<protein>
    <submittedName>
        <fullName evidence="1">Uncharacterized protein</fullName>
    </submittedName>
</protein>
<accession>A0ACB8UKB1</accession>
<dbReference type="EMBL" id="MU274900">
    <property type="protein sequence ID" value="KAI0094771.1"/>
    <property type="molecule type" value="Genomic_DNA"/>
</dbReference>
<comment type="caution">
    <text evidence="1">The sequence shown here is derived from an EMBL/GenBank/DDBJ whole genome shotgun (WGS) entry which is preliminary data.</text>
</comment>
<reference evidence="1" key="1">
    <citation type="journal article" date="2021" name="Environ. Microbiol.">
        <title>Gene family expansions and transcriptome signatures uncover fungal adaptations to wood decay.</title>
        <authorList>
            <person name="Hage H."/>
            <person name="Miyauchi S."/>
            <person name="Viragh M."/>
            <person name="Drula E."/>
            <person name="Min B."/>
            <person name="Chaduli D."/>
            <person name="Navarro D."/>
            <person name="Favel A."/>
            <person name="Norest M."/>
            <person name="Lesage-Meessen L."/>
            <person name="Balint B."/>
            <person name="Merenyi Z."/>
            <person name="de Eugenio L."/>
            <person name="Morin E."/>
            <person name="Martinez A.T."/>
            <person name="Baldrian P."/>
            <person name="Stursova M."/>
            <person name="Martinez M.J."/>
            <person name="Novotny C."/>
            <person name="Magnuson J.K."/>
            <person name="Spatafora J.W."/>
            <person name="Maurice S."/>
            <person name="Pangilinan J."/>
            <person name="Andreopoulos W."/>
            <person name="LaButti K."/>
            <person name="Hundley H."/>
            <person name="Na H."/>
            <person name="Kuo A."/>
            <person name="Barry K."/>
            <person name="Lipzen A."/>
            <person name="Henrissat B."/>
            <person name="Riley R."/>
            <person name="Ahrendt S."/>
            <person name="Nagy L.G."/>
            <person name="Grigoriev I.V."/>
            <person name="Martin F."/>
            <person name="Rosso M.N."/>
        </authorList>
    </citation>
    <scope>NUCLEOTIDE SEQUENCE</scope>
    <source>
        <strain evidence="1">CBS 384.51</strain>
    </source>
</reference>